<feature type="compositionally biased region" description="Polar residues" evidence="2">
    <location>
        <begin position="1102"/>
        <end position="1117"/>
    </location>
</feature>
<feature type="compositionally biased region" description="Acidic residues" evidence="2">
    <location>
        <begin position="1057"/>
        <end position="1068"/>
    </location>
</feature>
<gene>
    <name evidence="5" type="ORF">MVEN_02065900</name>
</gene>
<dbReference type="OrthoDB" id="21416at2759"/>
<feature type="compositionally biased region" description="Low complexity" evidence="2">
    <location>
        <begin position="1125"/>
        <end position="1142"/>
    </location>
</feature>
<proteinExistence type="predicted"/>
<dbReference type="PANTHER" id="PTHR10039">
    <property type="entry name" value="AMELOGENIN"/>
    <property type="match status" value="1"/>
</dbReference>
<keyword evidence="6" id="KW-1185">Reference proteome</keyword>
<dbReference type="InterPro" id="IPR027417">
    <property type="entry name" value="P-loop_NTPase"/>
</dbReference>
<dbReference type="Gene3D" id="3.40.50.300">
    <property type="entry name" value="P-loop containing nucleotide triphosphate hydrolases"/>
    <property type="match status" value="1"/>
</dbReference>
<evidence type="ECO:0000259" key="4">
    <source>
        <dbReference type="Pfam" id="PF24883"/>
    </source>
</evidence>
<reference evidence="5" key="1">
    <citation type="submission" date="2020-05" db="EMBL/GenBank/DDBJ databases">
        <title>Mycena genomes resolve the evolution of fungal bioluminescence.</title>
        <authorList>
            <person name="Tsai I.J."/>
        </authorList>
    </citation>
    <scope>NUCLEOTIDE SEQUENCE</scope>
    <source>
        <strain evidence="5">CCC161011</strain>
    </source>
</reference>
<protein>
    <submittedName>
        <fullName evidence="5">Nacht and ankyrin domain protein</fullName>
    </submittedName>
</protein>
<feature type="compositionally biased region" description="Polar residues" evidence="2">
    <location>
        <begin position="1069"/>
        <end position="1078"/>
    </location>
</feature>
<feature type="region of interest" description="Disordered" evidence="2">
    <location>
        <begin position="1056"/>
        <end position="1168"/>
    </location>
</feature>
<evidence type="ECO:0000256" key="1">
    <source>
        <dbReference type="ARBA" id="ARBA00022737"/>
    </source>
</evidence>
<feature type="domain" description="DUF7708" evidence="3">
    <location>
        <begin position="78"/>
        <end position="218"/>
    </location>
</feature>
<evidence type="ECO:0000313" key="5">
    <source>
        <dbReference type="EMBL" id="KAF7338401.1"/>
    </source>
</evidence>
<keyword evidence="1" id="KW-0677">Repeat</keyword>
<comment type="caution">
    <text evidence="5">The sequence shown here is derived from an EMBL/GenBank/DDBJ whole genome shotgun (WGS) entry which is preliminary data.</text>
</comment>
<feature type="compositionally biased region" description="Acidic residues" evidence="2">
    <location>
        <begin position="1158"/>
        <end position="1168"/>
    </location>
</feature>
<organism evidence="5 6">
    <name type="scientific">Mycena venus</name>
    <dbReference type="NCBI Taxonomy" id="2733690"/>
    <lineage>
        <taxon>Eukaryota</taxon>
        <taxon>Fungi</taxon>
        <taxon>Dikarya</taxon>
        <taxon>Basidiomycota</taxon>
        <taxon>Agaricomycotina</taxon>
        <taxon>Agaricomycetes</taxon>
        <taxon>Agaricomycetidae</taxon>
        <taxon>Agaricales</taxon>
        <taxon>Marasmiineae</taxon>
        <taxon>Mycenaceae</taxon>
        <taxon>Mycena</taxon>
    </lineage>
</organism>
<dbReference type="InterPro" id="IPR056884">
    <property type="entry name" value="NPHP3-like_N"/>
</dbReference>
<dbReference type="EMBL" id="JACAZI010000021">
    <property type="protein sequence ID" value="KAF7338401.1"/>
    <property type="molecule type" value="Genomic_DNA"/>
</dbReference>
<feature type="domain" description="Nephrocystin 3-like N-terminal" evidence="4">
    <location>
        <begin position="284"/>
        <end position="435"/>
    </location>
</feature>
<evidence type="ECO:0000313" key="6">
    <source>
        <dbReference type="Proteomes" id="UP000620124"/>
    </source>
</evidence>
<dbReference type="InterPro" id="IPR056125">
    <property type="entry name" value="DUF7708"/>
</dbReference>
<sequence>MDLSSPSVSTPENSSDPSFATFDRALEEYIAGLPKDKKHFKFIELCRDTGAGVTPKAINDLIQREEARRTLSGPVRKIFNRVMSALKDYGEVISQLVSAQPLPCAIIWGALKIVVESSDRCDSMFESMKEELLALAEYLQRITVYEDLYGDSKEMQRLFFKSYTNIIRFWHRVHKECRRKVIATVGRSMTSSALKKMNSIISDIQSVSDSISEQASLCQGQKDKQEYLEARSERKLQSDWREKQSALNYLDLCKQIRDHLAPPEDVVRPNSQRHESNLRYIQSETCQWLIQEGCYTTWWGPRSKACRLFCLSGPPGYGKSVLTSFAIRDLESRGAAVAYYFCQFSQPCDDPTEILRLLSLQLFNVYFSRRLPLDQEMAHHILQSRSPDHVEDLVRELVINLLPNAGVYFFIDGLDEAMSTGISHVLVFLNNLRKEMATEKVGLWVSKRRQARVVECFEKHIQPEPGLTLELTDHTQADVVCFLRAKLLALKQRFFPQKDDLDETNKTLFRLAEVYLIVRAQGNFLWARLMTQDFDGENRVEDVKELLNRMILGDQPRELVDLYKGYFERFRRLDRDNQRIAIKVMSLITFARRQLRLEELQEAAAMLASHGKKKKAASDASRSISAMPLKTFLARYTTLVEVNGDPSEPSPSDTCRLVHSSVLEFLDQNPATLDKDSKDHQLQIGRFAIANACLIYLSRSVYAHLLIKQRLPDGTYTWVDTDGVTVDRHVFAQYAAKYWVRHLEDLEKKEQDQIRPRVENFVSSNNFHTCMQIQSIWVQGRFDVYYVSGQRSLLRAIPEWLIRSRPSDTGSKRLGVTKYWSDYRELMYDWRTLLSCGACHDSNPDCSYLTFRGESDRIWWTALGPDHLFSDFQGRHISFRLSQGNDLYSERFETLSVSKRHIVVVRLENWNRADGSLRFVCEHWSLSDPVSAPTLQKKQVIVTSEADTNWLLYAKPLSGGLRRLVARPTAFSSNAQILRLGAQLFRRDEDNEYRIVSGGGHAQYFEEASGRGALVVIGSRSHTLASQLQEPYRLFERFGEDFTRLEQSANICALKEEDSDTDVCDESASESQWLSETSSDMEMEGYESWSEGSTVDEGDIASNDTTSDSDGSPSETGSESDPEEASTSSSSSDESGSESASGKATPSELSRSAFPSLDESEALDSDDEEGLWGMEVDARLGALSHGRPLGRDGNTREPTVLLTALHYNDEATPTKLFEYSCPLRFMLYDSPPAVHPQEPLIVWALGGGDLLFADVVAKRYFTRQLRPSTSHSRQISVKLQFSSCGRFLHVASLEVRVSDTAAEADQRCENRRCPIHRPLPELHIFLLVLTYRLSTSKPTRSPPVLQHRVKVDLGKHEGPLNVSQLPFVFTWTPRDLFVTRRATNLEVFRIPLSGKPTSGPHSPEQSILVPMKKTVLPDSAALRDVYFVPLSDDLDGAYMVVVGGRNTGESCSGGGPDSTRTSR</sequence>
<dbReference type="Pfam" id="PF24883">
    <property type="entry name" value="NPHP3_N"/>
    <property type="match status" value="1"/>
</dbReference>
<dbReference type="Proteomes" id="UP000620124">
    <property type="component" value="Unassembled WGS sequence"/>
</dbReference>
<evidence type="ECO:0000256" key="2">
    <source>
        <dbReference type="SAM" id="MobiDB-lite"/>
    </source>
</evidence>
<name>A0A8H6XD85_9AGAR</name>
<accession>A0A8H6XD85</accession>
<dbReference type="Pfam" id="PF24809">
    <property type="entry name" value="DUF7708"/>
    <property type="match status" value="1"/>
</dbReference>
<evidence type="ECO:0000259" key="3">
    <source>
        <dbReference type="Pfam" id="PF24809"/>
    </source>
</evidence>